<proteinExistence type="predicted"/>
<dbReference type="EMBL" id="GBEZ01011124">
    <property type="protein sequence ID" value="JAC74633.1"/>
    <property type="molecule type" value="Transcribed_RNA"/>
</dbReference>
<accession>A0A061RRT7</accession>
<sequence>RRADPPGTSSRAGLRIHCCEKKATCERQCSAASRAASCKLACTPALVWTEAGLRRLLKRNLLPFKLFQNQADSVCTAYSGRYPGLPRKE</sequence>
<reference evidence="1" key="1">
    <citation type="submission" date="2014-05" db="EMBL/GenBank/DDBJ databases">
        <title>The transcriptome of the halophilic microalga Tetraselmis sp. GSL018 isolated from the Great Salt Lake, Utah.</title>
        <authorList>
            <person name="Jinkerson R.E."/>
            <person name="D'Adamo S."/>
            <person name="Posewitz M.C."/>
        </authorList>
    </citation>
    <scope>NUCLEOTIDE SEQUENCE</scope>
    <source>
        <strain evidence="1">GSL018</strain>
    </source>
</reference>
<gene>
    <name evidence="1" type="ORF">TSPGSL018_25418</name>
</gene>
<dbReference type="AlphaFoldDB" id="A0A061RRT7"/>
<feature type="non-terminal residue" evidence="1">
    <location>
        <position position="1"/>
    </location>
</feature>
<name>A0A061RRT7_9CHLO</name>
<evidence type="ECO:0000313" key="1">
    <source>
        <dbReference type="EMBL" id="JAC74633.1"/>
    </source>
</evidence>
<protein>
    <submittedName>
        <fullName evidence="1">Uncharacterized protein</fullName>
    </submittedName>
</protein>
<organism evidence="1">
    <name type="scientific">Tetraselmis sp. GSL018</name>
    <dbReference type="NCBI Taxonomy" id="582737"/>
    <lineage>
        <taxon>Eukaryota</taxon>
        <taxon>Viridiplantae</taxon>
        <taxon>Chlorophyta</taxon>
        <taxon>core chlorophytes</taxon>
        <taxon>Chlorodendrophyceae</taxon>
        <taxon>Chlorodendrales</taxon>
        <taxon>Chlorodendraceae</taxon>
        <taxon>Tetraselmis</taxon>
    </lineage>
</organism>
<feature type="non-terminal residue" evidence="1">
    <location>
        <position position="89"/>
    </location>
</feature>